<reference evidence="2 3" key="1">
    <citation type="journal article" date="2012" name="Genome Biol.">
        <title>Genome and low-iron response of an oceanic diatom adapted to chronic iron limitation.</title>
        <authorList>
            <person name="Lommer M."/>
            <person name="Specht M."/>
            <person name="Roy A.S."/>
            <person name="Kraemer L."/>
            <person name="Andreson R."/>
            <person name="Gutowska M.A."/>
            <person name="Wolf J."/>
            <person name="Bergner S.V."/>
            <person name="Schilhabel M.B."/>
            <person name="Klostermeier U.C."/>
            <person name="Beiko R.G."/>
            <person name="Rosenstiel P."/>
            <person name="Hippler M."/>
            <person name="Laroche J."/>
        </authorList>
    </citation>
    <scope>NUCLEOTIDE SEQUENCE [LARGE SCALE GENOMIC DNA]</scope>
    <source>
        <strain evidence="2 3">CCMP1005</strain>
    </source>
</reference>
<evidence type="ECO:0008006" key="4">
    <source>
        <dbReference type="Google" id="ProtNLM"/>
    </source>
</evidence>
<comment type="caution">
    <text evidence="2">The sequence shown here is derived from an EMBL/GenBank/DDBJ whole genome shotgun (WGS) entry which is preliminary data.</text>
</comment>
<keyword evidence="1" id="KW-0732">Signal</keyword>
<dbReference type="eggNOG" id="ENOG502STT2">
    <property type="taxonomic scope" value="Eukaryota"/>
</dbReference>
<evidence type="ECO:0000313" key="2">
    <source>
        <dbReference type="EMBL" id="EJK45710.1"/>
    </source>
</evidence>
<accession>K0R1D6</accession>
<feature type="chain" id="PRO_5003839837" description="NADP-dependent oxidoreductase domain-containing protein" evidence="1">
    <location>
        <begin position="20"/>
        <end position="210"/>
    </location>
</feature>
<feature type="signal peptide" evidence="1">
    <location>
        <begin position="1"/>
        <end position="19"/>
    </location>
</feature>
<evidence type="ECO:0000256" key="1">
    <source>
        <dbReference type="SAM" id="SignalP"/>
    </source>
</evidence>
<dbReference type="OMA" id="ATEVQLM"/>
<name>K0R1D6_THAOC</name>
<dbReference type="EMBL" id="AGNL01048309">
    <property type="protein sequence ID" value="EJK45710.1"/>
    <property type="molecule type" value="Genomic_DNA"/>
</dbReference>
<keyword evidence="3" id="KW-1185">Reference proteome</keyword>
<evidence type="ECO:0000313" key="3">
    <source>
        <dbReference type="Proteomes" id="UP000266841"/>
    </source>
</evidence>
<proteinExistence type="predicted"/>
<dbReference type="AlphaFoldDB" id="K0R1D6"/>
<dbReference type="Proteomes" id="UP000266841">
    <property type="component" value="Unassembled WGS sequence"/>
</dbReference>
<protein>
    <recommendedName>
        <fullName evidence="4">NADP-dependent oxidoreductase domain-containing protein</fullName>
    </recommendedName>
</protein>
<gene>
    <name evidence="2" type="ORF">THAOC_35662</name>
</gene>
<sequence>MCTGRLMMLGCWLLTSILAYALMPSCLRMHLDMRLMAGTVIDLGLKVQACDTCGNIQLCAGLGAGIEGNLHAVTKIFPLSQLDWLAGWTEGEGTMSSLLSNLVEHGAKYGYNPKTEKCLDICMEEDKAVAKQEFLSRGLELQFVRVQRYLDGHVVSKESKEQYVNLKVEALAEIAKTHPQTVHAAFTFCLQHKWMYMCRVIPGIAQLLEC</sequence>
<organism evidence="2 3">
    <name type="scientific">Thalassiosira oceanica</name>
    <name type="common">Marine diatom</name>
    <dbReference type="NCBI Taxonomy" id="159749"/>
    <lineage>
        <taxon>Eukaryota</taxon>
        <taxon>Sar</taxon>
        <taxon>Stramenopiles</taxon>
        <taxon>Ochrophyta</taxon>
        <taxon>Bacillariophyta</taxon>
        <taxon>Coscinodiscophyceae</taxon>
        <taxon>Thalassiosirophycidae</taxon>
        <taxon>Thalassiosirales</taxon>
        <taxon>Thalassiosiraceae</taxon>
        <taxon>Thalassiosira</taxon>
    </lineage>
</organism>